<proteinExistence type="predicted"/>
<evidence type="ECO:0000313" key="1">
    <source>
        <dbReference type="EMBL" id="GIX68851.1"/>
    </source>
</evidence>
<accession>A0AAV4M8X0</accession>
<organism evidence="1 2">
    <name type="scientific">Caerostris extrusa</name>
    <name type="common">Bark spider</name>
    <name type="synonym">Caerostris bankana</name>
    <dbReference type="NCBI Taxonomy" id="172846"/>
    <lineage>
        <taxon>Eukaryota</taxon>
        <taxon>Metazoa</taxon>
        <taxon>Ecdysozoa</taxon>
        <taxon>Arthropoda</taxon>
        <taxon>Chelicerata</taxon>
        <taxon>Arachnida</taxon>
        <taxon>Araneae</taxon>
        <taxon>Araneomorphae</taxon>
        <taxon>Entelegynae</taxon>
        <taxon>Araneoidea</taxon>
        <taxon>Araneidae</taxon>
        <taxon>Caerostris</taxon>
    </lineage>
</organism>
<sequence length="113" mass="11967">MAEYSFITELGLKSGLSREVAGGGSLSLNLVCQAFLVGRASSGLACNKRKGSGLALPLTCSETKERGAMETKRASLKSLVQSECVLLEATVKVCQPGRKPRKEALCNSIEPHL</sequence>
<keyword evidence="2" id="KW-1185">Reference proteome</keyword>
<gene>
    <name evidence="1" type="ORF">CEXT_112021</name>
</gene>
<name>A0AAV4M8X0_CAEEX</name>
<reference evidence="1 2" key="1">
    <citation type="submission" date="2021-06" db="EMBL/GenBank/DDBJ databases">
        <title>Caerostris extrusa draft genome.</title>
        <authorList>
            <person name="Kono N."/>
            <person name="Arakawa K."/>
        </authorList>
    </citation>
    <scope>NUCLEOTIDE SEQUENCE [LARGE SCALE GENOMIC DNA]</scope>
</reference>
<dbReference type="EMBL" id="BPLR01002003">
    <property type="protein sequence ID" value="GIX68851.1"/>
    <property type="molecule type" value="Genomic_DNA"/>
</dbReference>
<comment type="caution">
    <text evidence="1">The sequence shown here is derived from an EMBL/GenBank/DDBJ whole genome shotgun (WGS) entry which is preliminary data.</text>
</comment>
<protein>
    <submittedName>
        <fullName evidence="1">Uncharacterized protein</fullName>
    </submittedName>
</protein>
<dbReference type="AlphaFoldDB" id="A0AAV4M8X0"/>
<dbReference type="Proteomes" id="UP001054945">
    <property type="component" value="Unassembled WGS sequence"/>
</dbReference>
<evidence type="ECO:0000313" key="2">
    <source>
        <dbReference type="Proteomes" id="UP001054945"/>
    </source>
</evidence>